<feature type="transmembrane region" description="Helical" evidence="3">
    <location>
        <begin position="163"/>
        <end position="184"/>
    </location>
</feature>
<proteinExistence type="predicted"/>
<keyword evidence="3" id="KW-1133">Transmembrane helix</keyword>
<feature type="coiled-coil region" evidence="1">
    <location>
        <begin position="208"/>
        <end position="242"/>
    </location>
</feature>
<feature type="region of interest" description="Disordered" evidence="2">
    <location>
        <begin position="1"/>
        <end position="25"/>
    </location>
</feature>
<evidence type="ECO:0000313" key="4">
    <source>
        <dbReference type="EMBL" id="KAI1695680.1"/>
    </source>
</evidence>
<reference evidence="4" key="1">
    <citation type="submission" date="2022-01" db="EMBL/GenBank/DDBJ databases">
        <title>Genome Sequence Resource for Two Populations of Ditylenchus destructor, the Migratory Endoparasitic Phytonematode.</title>
        <authorList>
            <person name="Zhang H."/>
            <person name="Lin R."/>
            <person name="Xie B."/>
        </authorList>
    </citation>
    <scope>NUCLEOTIDE SEQUENCE</scope>
    <source>
        <strain evidence="4">BazhouSP</strain>
    </source>
</reference>
<organism evidence="4 5">
    <name type="scientific">Ditylenchus destructor</name>
    <dbReference type="NCBI Taxonomy" id="166010"/>
    <lineage>
        <taxon>Eukaryota</taxon>
        <taxon>Metazoa</taxon>
        <taxon>Ecdysozoa</taxon>
        <taxon>Nematoda</taxon>
        <taxon>Chromadorea</taxon>
        <taxon>Rhabditida</taxon>
        <taxon>Tylenchina</taxon>
        <taxon>Tylenchomorpha</taxon>
        <taxon>Sphaerularioidea</taxon>
        <taxon>Anguinidae</taxon>
        <taxon>Anguininae</taxon>
        <taxon>Ditylenchus</taxon>
    </lineage>
</organism>
<dbReference type="EMBL" id="JAKKPZ010000382">
    <property type="protein sequence ID" value="KAI1695680.1"/>
    <property type="molecule type" value="Genomic_DNA"/>
</dbReference>
<dbReference type="InterPro" id="IPR037177">
    <property type="entry name" value="DLC_sf"/>
</dbReference>
<keyword evidence="1" id="KW-0175">Coiled coil</keyword>
<dbReference type="GO" id="GO:0007017">
    <property type="term" value="P:microtubule-based process"/>
    <property type="evidence" value="ECO:0007669"/>
    <property type="project" value="InterPro"/>
</dbReference>
<dbReference type="SUPFAM" id="SSF54648">
    <property type="entry name" value="DLC"/>
    <property type="match status" value="1"/>
</dbReference>
<evidence type="ECO:0000313" key="5">
    <source>
        <dbReference type="Proteomes" id="UP001201812"/>
    </source>
</evidence>
<evidence type="ECO:0000256" key="3">
    <source>
        <dbReference type="SAM" id="Phobius"/>
    </source>
</evidence>
<keyword evidence="3" id="KW-0472">Membrane</keyword>
<feature type="compositionally biased region" description="Polar residues" evidence="2">
    <location>
        <begin position="1"/>
        <end position="21"/>
    </location>
</feature>
<protein>
    <submittedName>
        <fullName evidence="4">Dynein light chain type 1 domain-containing protein</fullName>
    </submittedName>
</protein>
<evidence type="ECO:0000256" key="2">
    <source>
        <dbReference type="SAM" id="MobiDB-lite"/>
    </source>
</evidence>
<keyword evidence="5" id="KW-1185">Reference proteome</keyword>
<name>A0AAD4MN51_9BILA</name>
<comment type="caution">
    <text evidence="4">The sequence shown here is derived from an EMBL/GenBank/DDBJ whole genome shotgun (WGS) entry which is preliminary data.</text>
</comment>
<keyword evidence="3" id="KW-0812">Transmembrane</keyword>
<accession>A0AAD4MN51</accession>
<dbReference type="GO" id="GO:0030286">
    <property type="term" value="C:dynein complex"/>
    <property type="evidence" value="ECO:0007669"/>
    <property type="project" value="InterPro"/>
</dbReference>
<dbReference type="Gene3D" id="3.30.740.10">
    <property type="entry name" value="Protein Inhibitor Of Neuronal Nitric Oxide Synthase"/>
    <property type="match status" value="1"/>
</dbReference>
<gene>
    <name evidence="4" type="ORF">DdX_19453</name>
</gene>
<evidence type="ECO:0000256" key="1">
    <source>
        <dbReference type="SAM" id="Coils"/>
    </source>
</evidence>
<sequence length="345" mass="39068">MDDSVTGNNLDQSQSILSTPDTGAKEVSISEKTLNVGSFIEESENRQLAECRDIIENTPVLRGGLAGKTKRGLRENTEKLQDLSENVINLSEDLSNLDASVEHCNAFAKTCDKPEASNESSKNTAHNLYLTPKREETEKQSEVRQIQSLQTNGSSVEESQTSFYHLINTTLFALFVWFLIVYAFSELKLAQKNFDGLADYTASTEREIEYLRNNLDAVIKQLRKTESELKLTQGNLDELRRDKAENDLKRKEAKVPFVRSDVVIVKSEMSLEMQNHAIELMLESMKECTCAADVTKFITGKMREKYGSEWICFISNGKPNPIVLDNQYFLSVYLKMDVVYIELIA</sequence>
<feature type="coiled-coil region" evidence="1">
    <location>
        <begin position="73"/>
        <end position="100"/>
    </location>
</feature>
<dbReference type="InterPro" id="IPR001372">
    <property type="entry name" value="Dynein_light_chain_typ-1/2"/>
</dbReference>
<dbReference type="Proteomes" id="UP001201812">
    <property type="component" value="Unassembled WGS sequence"/>
</dbReference>
<dbReference type="AlphaFoldDB" id="A0AAD4MN51"/>
<dbReference type="Pfam" id="PF01221">
    <property type="entry name" value="Dynein_light"/>
    <property type="match status" value="1"/>
</dbReference>